<keyword evidence="2" id="KW-1185">Reference proteome</keyword>
<protein>
    <submittedName>
        <fullName evidence="1">Uncharacterized protein</fullName>
    </submittedName>
</protein>
<organism evidence="1 2">
    <name type="scientific">Breznakia pachnodae</name>
    <dbReference type="NCBI Taxonomy" id="265178"/>
    <lineage>
        <taxon>Bacteria</taxon>
        <taxon>Bacillati</taxon>
        <taxon>Bacillota</taxon>
        <taxon>Erysipelotrichia</taxon>
        <taxon>Erysipelotrichales</taxon>
        <taxon>Erysipelotrichaceae</taxon>
        <taxon>Breznakia</taxon>
    </lineage>
</organism>
<dbReference type="EMBL" id="JAUSUR010000004">
    <property type="protein sequence ID" value="MDQ0361597.1"/>
    <property type="molecule type" value="Genomic_DNA"/>
</dbReference>
<dbReference type="RefSeq" id="WP_307408464.1">
    <property type="nucleotide sequence ID" value="NZ_JAUSUR010000004.1"/>
</dbReference>
<sequence length="66" mass="7429">MFYQGDIVTAEAEVLENTILSLSAEAPYYSYVTYEVDINDVDILEQLDKRECSTNVKGCSERLGES</sequence>
<evidence type="ECO:0000313" key="1">
    <source>
        <dbReference type="EMBL" id="MDQ0361597.1"/>
    </source>
</evidence>
<dbReference type="Proteomes" id="UP001230220">
    <property type="component" value="Unassembled WGS sequence"/>
</dbReference>
<accession>A0ABU0E3Y1</accession>
<evidence type="ECO:0000313" key="2">
    <source>
        <dbReference type="Proteomes" id="UP001230220"/>
    </source>
</evidence>
<proteinExistence type="predicted"/>
<reference evidence="1 2" key="1">
    <citation type="submission" date="2023-07" db="EMBL/GenBank/DDBJ databases">
        <title>Genomic Encyclopedia of Type Strains, Phase IV (KMG-IV): sequencing the most valuable type-strain genomes for metagenomic binning, comparative biology and taxonomic classification.</title>
        <authorList>
            <person name="Goeker M."/>
        </authorList>
    </citation>
    <scope>NUCLEOTIDE SEQUENCE [LARGE SCALE GENOMIC DNA]</scope>
    <source>
        <strain evidence="1 2">DSM 16784</strain>
    </source>
</reference>
<gene>
    <name evidence="1" type="ORF">J2S15_002347</name>
</gene>
<name>A0ABU0E3Y1_9FIRM</name>
<comment type="caution">
    <text evidence="1">The sequence shown here is derived from an EMBL/GenBank/DDBJ whole genome shotgun (WGS) entry which is preliminary data.</text>
</comment>